<dbReference type="EMBL" id="CP032683">
    <property type="protein sequence ID" value="AYK15269.1"/>
    <property type="molecule type" value="Genomic_DNA"/>
</dbReference>
<dbReference type="AlphaFoldDB" id="A0A660HSZ4"/>
<sequence>MKNNAEINMQMRREKMRIELSVDGRRIPMNEFVQKIVISVIKAMVETLHTVDSGWKEISIHIERDEIKE</sequence>
<protein>
    <submittedName>
        <fullName evidence="1">Uncharacterized protein</fullName>
    </submittedName>
</protein>
<gene>
    <name evidence="1" type="ORF">AOB57_008750</name>
</gene>
<dbReference type="Proteomes" id="UP000053087">
    <property type="component" value="Chromosome"/>
</dbReference>
<organism evidence="1 2">
    <name type="scientific">Methanosarcina flavescens</name>
    <dbReference type="NCBI Taxonomy" id="1715806"/>
    <lineage>
        <taxon>Archaea</taxon>
        <taxon>Methanobacteriati</taxon>
        <taxon>Methanobacteriota</taxon>
        <taxon>Stenosarchaea group</taxon>
        <taxon>Methanomicrobia</taxon>
        <taxon>Methanosarcinales</taxon>
        <taxon>Methanosarcinaceae</taxon>
        <taxon>Methanosarcina</taxon>
    </lineage>
</organism>
<accession>A0A660HSZ4</accession>
<proteinExistence type="predicted"/>
<dbReference type="KEGG" id="mfz:AOB57_008750"/>
<evidence type="ECO:0000313" key="2">
    <source>
        <dbReference type="Proteomes" id="UP000053087"/>
    </source>
</evidence>
<name>A0A660HSZ4_9EURY</name>
<reference evidence="1 2" key="1">
    <citation type="journal article" date="2016" name="Int. J. Syst. Evol. Microbiol.">
        <title>Methanosarcina flavescens sp. nov., a methanogenic archaeon isolated from a full-scale anaerobic digester.</title>
        <authorList>
            <person name="Kern T."/>
            <person name="Fischer M.A."/>
            <person name="Deppenmeier U."/>
            <person name="Schmitz R.A."/>
            <person name="Rother M."/>
        </authorList>
    </citation>
    <scope>NUCLEOTIDE SEQUENCE [LARGE SCALE GENOMIC DNA]</scope>
    <source>
        <strain evidence="1 2">E03.2</strain>
    </source>
</reference>
<evidence type="ECO:0000313" key="1">
    <source>
        <dbReference type="EMBL" id="AYK15269.1"/>
    </source>
</evidence>
<keyword evidence="2" id="KW-1185">Reference proteome</keyword>